<dbReference type="GO" id="GO:0005507">
    <property type="term" value="F:copper ion binding"/>
    <property type="evidence" value="ECO:0007669"/>
    <property type="project" value="InterPro"/>
</dbReference>
<organism evidence="4 5">
    <name type="scientific">Nepenthes gracilis</name>
    <name type="common">Slender pitcher plant</name>
    <dbReference type="NCBI Taxonomy" id="150966"/>
    <lineage>
        <taxon>Eukaryota</taxon>
        <taxon>Viridiplantae</taxon>
        <taxon>Streptophyta</taxon>
        <taxon>Embryophyta</taxon>
        <taxon>Tracheophyta</taxon>
        <taxon>Spermatophyta</taxon>
        <taxon>Magnoliopsida</taxon>
        <taxon>eudicotyledons</taxon>
        <taxon>Gunneridae</taxon>
        <taxon>Pentapetalae</taxon>
        <taxon>Caryophyllales</taxon>
        <taxon>Nepenthaceae</taxon>
        <taxon>Nepenthes</taxon>
    </lineage>
</organism>
<evidence type="ECO:0000256" key="3">
    <source>
        <dbReference type="ARBA" id="ARBA00022851"/>
    </source>
</evidence>
<protein>
    <submittedName>
        <fullName evidence="4">Uncharacterized protein</fullName>
    </submittedName>
</protein>
<reference evidence="4" key="1">
    <citation type="submission" date="2023-05" db="EMBL/GenBank/DDBJ databases">
        <title>Nepenthes gracilis genome sequencing.</title>
        <authorList>
            <person name="Fukushima K."/>
        </authorList>
    </citation>
    <scope>NUCLEOTIDE SEQUENCE</scope>
    <source>
        <strain evidence="4">SING2019-196</strain>
    </source>
</reference>
<accession>A0AAD3TAE6</accession>
<keyword evidence="5" id="KW-1185">Reference proteome</keyword>
<keyword evidence="2" id="KW-0479">Metal-binding</keyword>
<dbReference type="GO" id="GO:0006878">
    <property type="term" value="P:intracellular copper ion homeostasis"/>
    <property type="evidence" value="ECO:0007669"/>
    <property type="project" value="InterPro"/>
</dbReference>
<proteinExistence type="inferred from homology"/>
<dbReference type="PANTHER" id="PTHR33357">
    <property type="entry name" value="METALLOTHIONEIN-LIKE PROTEIN 3"/>
    <property type="match status" value="1"/>
</dbReference>
<dbReference type="EMBL" id="BSYO01000029">
    <property type="protein sequence ID" value="GMH25541.1"/>
    <property type="molecule type" value="Genomic_DNA"/>
</dbReference>
<dbReference type="Proteomes" id="UP001279734">
    <property type="component" value="Unassembled WGS sequence"/>
</dbReference>
<dbReference type="InterPro" id="IPR044671">
    <property type="entry name" value="MT3"/>
</dbReference>
<evidence type="ECO:0000256" key="1">
    <source>
        <dbReference type="ARBA" id="ARBA00005802"/>
    </source>
</evidence>
<keyword evidence="3" id="KW-0480">Metal-thiolate cluster</keyword>
<dbReference type="GO" id="GO:0008270">
    <property type="term" value="F:zinc ion binding"/>
    <property type="evidence" value="ECO:0007669"/>
    <property type="project" value="InterPro"/>
</dbReference>
<evidence type="ECO:0000256" key="2">
    <source>
        <dbReference type="ARBA" id="ARBA00022723"/>
    </source>
</evidence>
<evidence type="ECO:0000313" key="5">
    <source>
        <dbReference type="Proteomes" id="UP001279734"/>
    </source>
</evidence>
<dbReference type="PANTHER" id="PTHR33357:SF3">
    <property type="entry name" value="METALLOTHIONEIN-LIKE PROTEIN 3"/>
    <property type="match status" value="1"/>
</dbReference>
<name>A0AAD3TAE6_NEPGR</name>
<comment type="similarity">
    <text evidence="1">Belongs to the metallothionein superfamily. Type 15 family.</text>
</comment>
<evidence type="ECO:0000313" key="4">
    <source>
        <dbReference type="EMBL" id="GMH25541.1"/>
    </source>
</evidence>
<comment type="caution">
    <text evidence="4">The sequence shown here is derived from an EMBL/GenBank/DDBJ whole genome shotgun (WGS) entry which is preliminary data.</text>
</comment>
<sequence length="66" mass="6966">MSDKCGNCDCANKSQCVKKGSQYGFVLEIQETYDAVVMGAPIAENDCKCKCGSSSCSCTNCSCCSK</sequence>
<dbReference type="AlphaFoldDB" id="A0AAD3TAE6"/>
<gene>
    <name evidence="4" type="ORF">Nepgr_027384</name>
</gene>